<dbReference type="InterPro" id="IPR011990">
    <property type="entry name" value="TPR-like_helical_dom_sf"/>
</dbReference>
<dbReference type="GO" id="GO:0003677">
    <property type="term" value="F:DNA binding"/>
    <property type="evidence" value="ECO:0007669"/>
    <property type="project" value="UniProtKB-KW"/>
</dbReference>
<dbReference type="PANTHER" id="PTHR35807:SF2">
    <property type="entry name" value="TRANSCRIPTIONAL ACTIVATOR DOMAIN"/>
    <property type="match status" value="1"/>
</dbReference>
<accession>A0A4R7J1G1</accession>
<gene>
    <name evidence="2" type="ORF">CLV29_3113</name>
</gene>
<sequence>MLWLVKAGGTLTLYTARMFGPFTVLRDGETIGSGGSAPSLTAARTLLKWFLIHPQVSFSSDELADVIAPGKSNPRNRLNRTLHALRDYLEPDRGDRSSVFIKKTGAGYVFDPGGSWEVDFWQARRLISAARQARQAGDIEAAIRDLETVAQLDARVFLPEDIYTEAFADTRAAQERACRDARVSLLRLYLSSDMLPQALASALAMLDQDPYDEAAVMTVAVAHAMGGDRFAGIQILLEFRDRLNEDLGISPSSDVHRLVDHLRSGDPIRVSPAPRLRRD</sequence>
<dbReference type="GO" id="GO:0006355">
    <property type="term" value="P:regulation of DNA-templated transcription"/>
    <property type="evidence" value="ECO:0007669"/>
    <property type="project" value="InterPro"/>
</dbReference>
<dbReference type="SUPFAM" id="SSF46894">
    <property type="entry name" value="C-terminal effector domain of the bipartite response regulators"/>
    <property type="match status" value="1"/>
</dbReference>
<dbReference type="InterPro" id="IPR005158">
    <property type="entry name" value="BTAD"/>
</dbReference>
<evidence type="ECO:0000313" key="2">
    <source>
        <dbReference type="EMBL" id="TDT30089.1"/>
    </source>
</evidence>
<organism evidence="2 3">
    <name type="scientific">Naumannella halotolerans</name>
    <dbReference type="NCBI Taxonomy" id="993414"/>
    <lineage>
        <taxon>Bacteria</taxon>
        <taxon>Bacillati</taxon>
        <taxon>Actinomycetota</taxon>
        <taxon>Actinomycetes</taxon>
        <taxon>Propionibacteriales</taxon>
        <taxon>Propionibacteriaceae</taxon>
        <taxon>Naumannella</taxon>
    </lineage>
</organism>
<dbReference type="Gene3D" id="1.25.40.10">
    <property type="entry name" value="Tetratricopeptide repeat domain"/>
    <property type="match status" value="1"/>
</dbReference>
<feature type="domain" description="Bacterial transcriptional activator" evidence="1">
    <location>
        <begin position="118"/>
        <end position="263"/>
    </location>
</feature>
<dbReference type="Gene3D" id="1.10.10.10">
    <property type="entry name" value="Winged helix-like DNA-binding domain superfamily/Winged helix DNA-binding domain"/>
    <property type="match status" value="1"/>
</dbReference>
<dbReference type="PANTHER" id="PTHR35807">
    <property type="entry name" value="TRANSCRIPTIONAL REGULATOR REDD-RELATED"/>
    <property type="match status" value="1"/>
</dbReference>
<protein>
    <submittedName>
        <fullName evidence="2">DNA-binding SARP family transcriptional activator</fullName>
    </submittedName>
</protein>
<dbReference type="InterPro" id="IPR051677">
    <property type="entry name" value="AfsR-DnrI-RedD_regulator"/>
</dbReference>
<dbReference type="Pfam" id="PF03704">
    <property type="entry name" value="BTAD"/>
    <property type="match status" value="1"/>
</dbReference>
<evidence type="ECO:0000313" key="3">
    <source>
        <dbReference type="Proteomes" id="UP000295371"/>
    </source>
</evidence>
<dbReference type="InterPro" id="IPR016032">
    <property type="entry name" value="Sig_transdc_resp-reg_C-effctor"/>
</dbReference>
<keyword evidence="3" id="KW-1185">Reference proteome</keyword>
<dbReference type="EMBL" id="SOAW01000003">
    <property type="protein sequence ID" value="TDT30089.1"/>
    <property type="molecule type" value="Genomic_DNA"/>
</dbReference>
<dbReference type="SMART" id="SM01043">
    <property type="entry name" value="BTAD"/>
    <property type="match status" value="1"/>
</dbReference>
<dbReference type="Proteomes" id="UP000295371">
    <property type="component" value="Unassembled WGS sequence"/>
</dbReference>
<dbReference type="SUPFAM" id="SSF48452">
    <property type="entry name" value="TPR-like"/>
    <property type="match status" value="1"/>
</dbReference>
<name>A0A4R7J1G1_9ACTN</name>
<keyword evidence="2" id="KW-0238">DNA-binding</keyword>
<reference evidence="2 3" key="1">
    <citation type="submission" date="2019-03" db="EMBL/GenBank/DDBJ databases">
        <title>Genomic Encyclopedia of Archaeal and Bacterial Type Strains, Phase II (KMG-II): from individual species to whole genera.</title>
        <authorList>
            <person name="Goeker M."/>
        </authorList>
    </citation>
    <scope>NUCLEOTIDE SEQUENCE [LARGE SCALE GENOMIC DNA]</scope>
    <source>
        <strain evidence="2 3">DSM 24323</strain>
    </source>
</reference>
<dbReference type="InterPro" id="IPR036388">
    <property type="entry name" value="WH-like_DNA-bd_sf"/>
</dbReference>
<comment type="caution">
    <text evidence="2">The sequence shown here is derived from an EMBL/GenBank/DDBJ whole genome shotgun (WGS) entry which is preliminary data.</text>
</comment>
<dbReference type="AlphaFoldDB" id="A0A4R7J1G1"/>
<evidence type="ECO:0000259" key="1">
    <source>
        <dbReference type="SMART" id="SM01043"/>
    </source>
</evidence>
<proteinExistence type="predicted"/>